<dbReference type="RefSeq" id="WP_009756559.1">
    <property type="nucleotide sequence ID" value="NZ_AMSI01000006.1"/>
</dbReference>
<feature type="compositionally biased region" description="Low complexity" evidence="9">
    <location>
        <begin position="268"/>
        <end position="289"/>
    </location>
</feature>
<feature type="domain" description="Multidrug resistance protein MdtA-like alpha-helical hairpin" evidence="11">
    <location>
        <begin position="108"/>
        <end position="184"/>
    </location>
</feature>
<gene>
    <name evidence="15" type="ORF">NA8A_10853</name>
</gene>
<keyword evidence="16" id="KW-1185">Reference proteome</keyword>
<dbReference type="PANTHER" id="PTHR30469">
    <property type="entry name" value="MULTIDRUG RESISTANCE PROTEIN MDTA"/>
    <property type="match status" value="1"/>
</dbReference>
<comment type="similarity">
    <text evidence="2">Belongs to the membrane fusion protein (MFP) (TC 8.A.1) family.</text>
</comment>
<dbReference type="GO" id="GO:0030313">
    <property type="term" value="C:cell envelope"/>
    <property type="evidence" value="ECO:0007669"/>
    <property type="project" value="UniProtKB-SubCell"/>
</dbReference>
<proteinExistence type="inferred from homology"/>
<organism evidence="15 16">
    <name type="scientific">Nitratireductor indicus C115</name>
    <dbReference type="NCBI Taxonomy" id="1231190"/>
    <lineage>
        <taxon>Bacteria</taxon>
        <taxon>Pseudomonadati</taxon>
        <taxon>Pseudomonadota</taxon>
        <taxon>Alphaproteobacteria</taxon>
        <taxon>Hyphomicrobiales</taxon>
        <taxon>Phyllobacteriaceae</taxon>
        <taxon>Nitratireductor</taxon>
    </lineage>
</organism>
<evidence type="ECO:0000256" key="4">
    <source>
        <dbReference type="ARBA" id="ARBA00022475"/>
    </source>
</evidence>
<keyword evidence="5" id="KW-0997">Cell inner membrane</keyword>
<feature type="coiled-coil region" evidence="8">
    <location>
        <begin position="101"/>
        <end position="135"/>
    </location>
</feature>
<dbReference type="AlphaFoldDB" id="K2P5F9"/>
<evidence type="ECO:0000256" key="9">
    <source>
        <dbReference type="SAM" id="MobiDB-lite"/>
    </source>
</evidence>
<dbReference type="GO" id="GO:0019898">
    <property type="term" value="C:extrinsic component of membrane"/>
    <property type="evidence" value="ECO:0007669"/>
    <property type="project" value="InterPro"/>
</dbReference>
<keyword evidence="7 10" id="KW-0472">Membrane</keyword>
<dbReference type="PATRIC" id="fig|1231190.3.peg.2263"/>
<evidence type="ECO:0000259" key="14">
    <source>
        <dbReference type="Pfam" id="PF25967"/>
    </source>
</evidence>
<evidence type="ECO:0000313" key="15">
    <source>
        <dbReference type="EMBL" id="EKF42556.1"/>
    </source>
</evidence>
<sequence>MKKTTRITLSLIALAAIAIGGYFYWQQRAASQDQTYLTANVTRGDVELTVLASGTLKPVKLVAVGAQVSGRITSVDVELGQTVKAGDRIAEIDSVTQENALRTAQAALANTKAQKQEKEATLALKEQTLERQKQMLAKSAVSRADYDSALAEVSATKAQIAALDALIVQGEVAIETAEANLGYTRITAPIDGTVLAIVSQEGQTVNASQSAPTIVVLGQLDTMTVRTEISEADIIKVKAGQSLWFTILGEPGKRYEATLDSIEPAPESITSDRSIVSSSSSSYSSSSSSDEAIYYNGIFNVPNPDGHLRTYMTAEVHIVLGEARNVLTIPASALGGQDSEGRYSVRVLDRDGTVSSRQVEIGLNDRITAEIRSGLEEGDRVITSQSSQQTNSGSSQRMGPPPMGL</sequence>
<feature type="domain" description="Multidrug resistance protein MdtA-like beta-barrel" evidence="13">
    <location>
        <begin position="222"/>
        <end position="270"/>
    </location>
</feature>
<keyword evidence="10" id="KW-1133">Transmembrane helix</keyword>
<evidence type="ECO:0000259" key="11">
    <source>
        <dbReference type="Pfam" id="PF25876"/>
    </source>
</evidence>
<feature type="compositionally biased region" description="Low complexity" evidence="9">
    <location>
        <begin position="384"/>
        <end position="396"/>
    </location>
</feature>
<dbReference type="GO" id="GO:1990195">
    <property type="term" value="C:macrolide transmembrane transporter complex"/>
    <property type="evidence" value="ECO:0007669"/>
    <property type="project" value="InterPro"/>
</dbReference>
<name>K2P5F9_9HYPH</name>
<evidence type="ECO:0000256" key="7">
    <source>
        <dbReference type="ARBA" id="ARBA00023136"/>
    </source>
</evidence>
<dbReference type="Gene3D" id="2.40.30.170">
    <property type="match status" value="1"/>
</dbReference>
<evidence type="ECO:0000256" key="1">
    <source>
        <dbReference type="ARBA" id="ARBA00004236"/>
    </source>
</evidence>
<dbReference type="Gene3D" id="2.40.420.20">
    <property type="match status" value="1"/>
</dbReference>
<dbReference type="NCBIfam" id="TIGR01730">
    <property type="entry name" value="RND_mfp"/>
    <property type="match status" value="1"/>
</dbReference>
<dbReference type="InterPro" id="IPR058624">
    <property type="entry name" value="MdtA-like_HH"/>
</dbReference>
<evidence type="ECO:0000256" key="3">
    <source>
        <dbReference type="ARBA" id="ARBA00022448"/>
    </source>
</evidence>
<dbReference type="Gene3D" id="2.40.50.100">
    <property type="match status" value="1"/>
</dbReference>
<comment type="caution">
    <text evidence="15">The sequence shown here is derived from an EMBL/GenBank/DDBJ whole genome shotgun (WGS) entry which is preliminary data.</text>
</comment>
<dbReference type="InterPro" id="IPR058626">
    <property type="entry name" value="MdtA-like_b-barrel"/>
</dbReference>
<dbReference type="InterPro" id="IPR058625">
    <property type="entry name" value="MdtA-like_BSH"/>
</dbReference>
<dbReference type="Pfam" id="PF25944">
    <property type="entry name" value="Beta-barrel_RND"/>
    <property type="match status" value="1"/>
</dbReference>
<evidence type="ECO:0000259" key="12">
    <source>
        <dbReference type="Pfam" id="PF25917"/>
    </source>
</evidence>
<comment type="subcellular location">
    <subcellularLocation>
        <location evidence="1">Cell membrane</location>
    </subcellularLocation>
</comment>
<evidence type="ECO:0000313" key="16">
    <source>
        <dbReference type="Proteomes" id="UP000007374"/>
    </source>
</evidence>
<evidence type="ECO:0000256" key="2">
    <source>
        <dbReference type="ARBA" id="ARBA00009477"/>
    </source>
</evidence>
<dbReference type="Pfam" id="PF25967">
    <property type="entry name" value="RND-MFP_C"/>
    <property type="match status" value="1"/>
</dbReference>
<dbReference type="GO" id="GO:0015562">
    <property type="term" value="F:efflux transmembrane transporter activity"/>
    <property type="evidence" value="ECO:0007669"/>
    <property type="project" value="TreeGrafter"/>
</dbReference>
<dbReference type="EMBL" id="AMSI01000006">
    <property type="protein sequence ID" value="EKF42556.1"/>
    <property type="molecule type" value="Genomic_DNA"/>
</dbReference>
<evidence type="ECO:0000256" key="8">
    <source>
        <dbReference type="SAM" id="Coils"/>
    </source>
</evidence>
<feature type="domain" description="Multidrug resistance protein MdtA-like C-terminal permuted SH3" evidence="14">
    <location>
        <begin position="325"/>
        <end position="385"/>
    </location>
</feature>
<accession>K2P5F9</accession>
<keyword evidence="4" id="KW-1003">Cell membrane</keyword>
<dbReference type="Proteomes" id="UP000007374">
    <property type="component" value="Unassembled WGS sequence"/>
</dbReference>
<feature type="region of interest" description="Disordered" evidence="9">
    <location>
        <begin position="375"/>
        <end position="405"/>
    </location>
</feature>
<dbReference type="InterPro" id="IPR058627">
    <property type="entry name" value="MdtA-like_C"/>
</dbReference>
<dbReference type="Pfam" id="PF25917">
    <property type="entry name" value="BSH_RND"/>
    <property type="match status" value="1"/>
</dbReference>
<dbReference type="GO" id="GO:1990281">
    <property type="term" value="C:efflux pump complex"/>
    <property type="evidence" value="ECO:0007669"/>
    <property type="project" value="TreeGrafter"/>
</dbReference>
<protein>
    <submittedName>
        <fullName evidence="15">Acriflavine resistance protein E</fullName>
    </submittedName>
</protein>
<dbReference type="Pfam" id="PF25876">
    <property type="entry name" value="HH_MFP_RND"/>
    <property type="match status" value="1"/>
</dbReference>
<keyword evidence="3" id="KW-0813">Transport</keyword>
<dbReference type="InterPro" id="IPR030190">
    <property type="entry name" value="MacA_alpha-hairpin_sf"/>
</dbReference>
<dbReference type="OrthoDB" id="9791520at2"/>
<evidence type="ECO:0000256" key="5">
    <source>
        <dbReference type="ARBA" id="ARBA00022519"/>
    </source>
</evidence>
<evidence type="ECO:0000259" key="13">
    <source>
        <dbReference type="Pfam" id="PF25944"/>
    </source>
</evidence>
<keyword evidence="10" id="KW-0812">Transmembrane</keyword>
<dbReference type="STRING" id="721133.SAMN05216176_106203"/>
<evidence type="ECO:0000256" key="6">
    <source>
        <dbReference type="ARBA" id="ARBA00023054"/>
    </source>
</evidence>
<feature type="region of interest" description="Disordered" evidence="9">
    <location>
        <begin position="266"/>
        <end position="289"/>
    </location>
</feature>
<dbReference type="Gene3D" id="6.10.140.1990">
    <property type="match status" value="1"/>
</dbReference>
<feature type="transmembrane region" description="Helical" evidence="10">
    <location>
        <begin position="7"/>
        <end position="25"/>
    </location>
</feature>
<evidence type="ECO:0000256" key="10">
    <source>
        <dbReference type="SAM" id="Phobius"/>
    </source>
</evidence>
<dbReference type="GO" id="GO:1990961">
    <property type="term" value="P:xenobiotic detoxification by transmembrane export across the plasma membrane"/>
    <property type="evidence" value="ECO:0007669"/>
    <property type="project" value="InterPro"/>
</dbReference>
<dbReference type="SUPFAM" id="SSF111369">
    <property type="entry name" value="HlyD-like secretion proteins"/>
    <property type="match status" value="1"/>
</dbReference>
<keyword evidence="6 8" id="KW-0175">Coiled coil</keyword>
<feature type="domain" description="Multidrug resistance protein MdtA-like barrel-sandwich hybrid" evidence="12">
    <location>
        <begin position="62"/>
        <end position="216"/>
    </location>
</feature>
<dbReference type="InterPro" id="IPR006143">
    <property type="entry name" value="RND_pump_MFP"/>
</dbReference>
<dbReference type="eggNOG" id="COG0845">
    <property type="taxonomic scope" value="Bacteria"/>
</dbReference>
<reference evidence="15 16" key="1">
    <citation type="journal article" date="2012" name="J. Bacteriol.">
        <title>Genome Sequence of Nitratireductor indicus Type Strain C115.</title>
        <authorList>
            <person name="Lai Q."/>
            <person name="Li G."/>
            <person name="Yu Z."/>
            <person name="Shao Z."/>
        </authorList>
    </citation>
    <scope>NUCLEOTIDE SEQUENCE [LARGE SCALE GENOMIC DNA]</scope>
    <source>
        <strain evidence="15 16">C115</strain>
    </source>
</reference>
<dbReference type="PANTHER" id="PTHR30469:SF33">
    <property type="entry name" value="SLR1207 PROTEIN"/>
    <property type="match status" value="1"/>
</dbReference>